<gene>
    <name evidence="2" type="ORF">HJ526_16945</name>
    <name evidence="1" type="ORF">HJ536_16125</name>
</gene>
<sequence>MSLTQVAFTVLGAFLALVAVIGLRLGWTAATITETEVIERYASAYVAEAGGGAELTDCHAEAGQTWWIKLRVVCAAADGREWRFGAGLWGQLMYVERITPHHKEIRI</sequence>
<dbReference type="AlphaFoldDB" id="A0A850Q7I8"/>
<proteinExistence type="predicted"/>
<dbReference type="Proteomes" id="UP000592216">
    <property type="component" value="Unassembled WGS sequence"/>
</dbReference>
<reference evidence="3 4" key="1">
    <citation type="submission" date="2020-04" db="EMBL/GenBank/DDBJ databases">
        <title>Donghicola sp., a member of the Rhodobacteraceae family isolated from mangrove forest in Thailand.</title>
        <authorList>
            <person name="Charoenyingcharoen P."/>
            <person name="Yukphan P."/>
        </authorList>
    </citation>
    <scope>NUCLEOTIDE SEQUENCE [LARGE SCALE GENOMIC DNA]</scope>
    <source>
        <strain evidence="1 4">B5-SW-15</strain>
        <strain evidence="2 3">C2-DW-16</strain>
    </source>
</reference>
<organism evidence="1 4">
    <name type="scientific">Donghicola mangrovi</name>
    <dbReference type="NCBI Taxonomy" id="2729614"/>
    <lineage>
        <taxon>Bacteria</taxon>
        <taxon>Pseudomonadati</taxon>
        <taxon>Pseudomonadota</taxon>
        <taxon>Alphaproteobacteria</taxon>
        <taxon>Rhodobacterales</taxon>
        <taxon>Roseobacteraceae</taxon>
        <taxon>Donghicola</taxon>
    </lineage>
</organism>
<dbReference type="EMBL" id="JABCJD010000010">
    <property type="protein sequence ID" value="NVO29115.1"/>
    <property type="molecule type" value="Genomic_DNA"/>
</dbReference>
<evidence type="ECO:0000313" key="3">
    <source>
        <dbReference type="Proteomes" id="UP000523601"/>
    </source>
</evidence>
<evidence type="ECO:0000313" key="1">
    <source>
        <dbReference type="EMBL" id="NVO24884.1"/>
    </source>
</evidence>
<comment type="caution">
    <text evidence="1">The sequence shown here is derived from an EMBL/GenBank/DDBJ whole genome shotgun (WGS) entry which is preliminary data.</text>
</comment>
<dbReference type="RefSeq" id="WP_176855797.1">
    <property type="nucleotide sequence ID" value="NZ_JABCJD010000010.1"/>
</dbReference>
<evidence type="ECO:0000313" key="4">
    <source>
        <dbReference type="Proteomes" id="UP000592216"/>
    </source>
</evidence>
<name>A0A850Q7I8_9RHOB</name>
<dbReference type="Proteomes" id="UP000523601">
    <property type="component" value="Unassembled WGS sequence"/>
</dbReference>
<protein>
    <submittedName>
        <fullName evidence="1">Uncharacterized protein</fullName>
    </submittedName>
</protein>
<evidence type="ECO:0000313" key="2">
    <source>
        <dbReference type="EMBL" id="NVO29115.1"/>
    </source>
</evidence>
<dbReference type="EMBL" id="JABCJE010000009">
    <property type="protein sequence ID" value="NVO24884.1"/>
    <property type="molecule type" value="Genomic_DNA"/>
</dbReference>
<accession>A0A850Q7I8</accession>
<keyword evidence="3" id="KW-1185">Reference proteome</keyword>